<evidence type="ECO:0008006" key="4">
    <source>
        <dbReference type="Google" id="ProtNLM"/>
    </source>
</evidence>
<gene>
    <name evidence="2" type="ORF">H3309_06570</name>
</gene>
<proteinExistence type="predicted"/>
<feature type="chain" id="PRO_5029001615" description="Lipoprotein" evidence="1">
    <location>
        <begin position="25"/>
        <end position="131"/>
    </location>
</feature>
<dbReference type="KEGG" id="sand:H3309_06570"/>
<reference evidence="2 3" key="1">
    <citation type="submission" date="2020-07" db="EMBL/GenBank/DDBJ databases">
        <title>Complete genome sequence for Sandaracinobacter sp. M6.</title>
        <authorList>
            <person name="Tang Y."/>
            <person name="Liu Q."/>
            <person name="Guo Z."/>
            <person name="Lei P."/>
            <person name="Huang B."/>
        </authorList>
    </citation>
    <scope>NUCLEOTIDE SEQUENCE [LARGE SCALE GENOMIC DNA]</scope>
    <source>
        <strain evidence="2 3">M6</strain>
    </source>
</reference>
<evidence type="ECO:0000313" key="2">
    <source>
        <dbReference type="EMBL" id="QMW24115.1"/>
    </source>
</evidence>
<dbReference type="EMBL" id="CP059851">
    <property type="protein sequence ID" value="QMW24115.1"/>
    <property type="molecule type" value="Genomic_DNA"/>
</dbReference>
<dbReference type="PROSITE" id="PS51257">
    <property type="entry name" value="PROKAR_LIPOPROTEIN"/>
    <property type="match status" value="1"/>
</dbReference>
<name>A0A7G5IL73_9SPHN</name>
<dbReference type="Proteomes" id="UP000515292">
    <property type="component" value="Chromosome"/>
</dbReference>
<sequence>MKNPLLLLAPLALAACATPQPKVAAPASATPVPAVATATPVDCVDLARIREARVVDDQTIDFILSDGRTLRNTLPYRCSGLGFEKAFSYATSLSRLCKVDIITVIRQGGGPSTGASCGLGMFVPQPDKPRS</sequence>
<evidence type="ECO:0000313" key="3">
    <source>
        <dbReference type="Proteomes" id="UP000515292"/>
    </source>
</evidence>
<dbReference type="AlphaFoldDB" id="A0A7G5IL73"/>
<organism evidence="2 3">
    <name type="scientific">Sandaracinobacteroides saxicola</name>
    <dbReference type="NCBI Taxonomy" id="2759707"/>
    <lineage>
        <taxon>Bacteria</taxon>
        <taxon>Pseudomonadati</taxon>
        <taxon>Pseudomonadota</taxon>
        <taxon>Alphaproteobacteria</taxon>
        <taxon>Sphingomonadales</taxon>
        <taxon>Sphingosinicellaceae</taxon>
        <taxon>Sandaracinobacteroides</taxon>
    </lineage>
</organism>
<protein>
    <recommendedName>
        <fullName evidence="4">Lipoprotein</fullName>
    </recommendedName>
</protein>
<dbReference type="RefSeq" id="WP_182297938.1">
    <property type="nucleotide sequence ID" value="NZ_CP059851.1"/>
</dbReference>
<feature type="signal peptide" evidence="1">
    <location>
        <begin position="1"/>
        <end position="24"/>
    </location>
</feature>
<evidence type="ECO:0000256" key="1">
    <source>
        <dbReference type="SAM" id="SignalP"/>
    </source>
</evidence>
<keyword evidence="1" id="KW-0732">Signal</keyword>
<accession>A0A7G5IL73</accession>
<keyword evidence="3" id="KW-1185">Reference proteome</keyword>